<organism evidence="2 3">
    <name type="scientific">Dyadobacter koreensis</name>
    <dbReference type="NCBI Taxonomy" id="408657"/>
    <lineage>
        <taxon>Bacteria</taxon>
        <taxon>Pseudomonadati</taxon>
        <taxon>Bacteroidota</taxon>
        <taxon>Cytophagia</taxon>
        <taxon>Cytophagales</taxon>
        <taxon>Spirosomataceae</taxon>
        <taxon>Dyadobacter</taxon>
    </lineage>
</organism>
<name>A0A1H6YZC8_9BACT</name>
<dbReference type="STRING" id="408657.SAMN04487995_4813"/>
<feature type="transmembrane region" description="Helical" evidence="1">
    <location>
        <begin position="161"/>
        <end position="187"/>
    </location>
</feature>
<keyword evidence="1" id="KW-0812">Transmembrane</keyword>
<protein>
    <submittedName>
        <fullName evidence="2">Uncharacterized protein</fullName>
    </submittedName>
</protein>
<dbReference type="Proteomes" id="UP000199532">
    <property type="component" value="Unassembled WGS sequence"/>
</dbReference>
<evidence type="ECO:0000313" key="2">
    <source>
        <dbReference type="EMBL" id="SEJ46603.1"/>
    </source>
</evidence>
<reference evidence="2 3" key="1">
    <citation type="submission" date="2016-10" db="EMBL/GenBank/DDBJ databases">
        <authorList>
            <person name="de Groot N.N."/>
        </authorList>
    </citation>
    <scope>NUCLEOTIDE SEQUENCE [LARGE SCALE GENOMIC DNA]</scope>
    <source>
        <strain evidence="2 3">DSM 19938</strain>
    </source>
</reference>
<proteinExistence type="predicted"/>
<accession>A0A1H6YZC8</accession>
<keyword evidence="1" id="KW-0472">Membrane</keyword>
<feature type="transmembrane region" description="Helical" evidence="1">
    <location>
        <begin position="99"/>
        <end position="117"/>
    </location>
</feature>
<evidence type="ECO:0000313" key="3">
    <source>
        <dbReference type="Proteomes" id="UP000199532"/>
    </source>
</evidence>
<feature type="transmembrane region" description="Helical" evidence="1">
    <location>
        <begin position="129"/>
        <end position="149"/>
    </location>
</feature>
<keyword evidence="1" id="KW-1133">Transmembrane helix</keyword>
<feature type="transmembrane region" description="Helical" evidence="1">
    <location>
        <begin position="12"/>
        <end position="31"/>
    </location>
</feature>
<sequence>MFEGYLSFCQRQPIASVSVFITIIPIVVIWYRRAFIDPAFKLLFVYLILKLCIDLVMFHYASIRVNNILYYNIGVPIRYTLLSGMFYYKMDMKIFKTGILISVGLFILFFIWDFLHVNPLLSDLHNHRMVLYATTLESLLMLFWVLLFFHQTIQALKIPNILTFPFFWVCSGLLLYYSTTLFIAPILSYTEKWNNKIDIGFLQHIPYIFESISMILFGVGTWIFSVRYYARK</sequence>
<feature type="transmembrane region" description="Helical" evidence="1">
    <location>
        <begin position="43"/>
        <end position="62"/>
    </location>
</feature>
<feature type="transmembrane region" description="Helical" evidence="1">
    <location>
        <begin position="207"/>
        <end position="230"/>
    </location>
</feature>
<dbReference type="AlphaFoldDB" id="A0A1H6YZC8"/>
<keyword evidence="3" id="KW-1185">Reference proteome</keyword>
<evidence type="ECO:0000256" key="1">
    <source>
        <dbReference type="SAM" id="Phobius"/>
    </source>
</evidence>
<gene>
    <name evidence="2" type="ORF">SAMN04487995_4813</name>
</gene>
<dbReference type="EMBL" id="FNXY01000008">
    <property type="protein sequence ID" value="SEJ46603.1"/>
    <property type="molecule type" value="Genomic_DNA"/>
</dbReference>